<dbReference type="Proteomes" id="UP000671828">
    <property type="component" value="Chromosome"/>
</dbReference>
<reference evidence="1" key="1">
    <citation type="submission" date="2021-04" db="EMBL/GenBank/DDBJ databases">
        <title>Saccharothrix algeriensis WGS.</title>
        <authorList>
            <person name="Stuskova K."/>
            <person name="Hakalova E."/>
            <person name="Tebbal A.B."/>
            <person name="Eichmeier A."/>
        </authorList>
    </citation>
    <scope>NUCLEOTIDE SEQUENCE</scope>
    <source>
        <strain evidence="1">NRRL B-24137</strain>
    </source>
</reference>
<dbReference type="AlphaFoldDB" id="A0A8T8HUV5"/>
<feature type="non-terminal residue" evidence="1">
    <location>
        <position position="96"/>
    </location>
</feature>
<dbReference type="EMBL" id="CP072788">
    <property type="protein sequence ID" value="QTR02167.1"/>
    <property type="molecule type" value="Genomic_DNA"/>
</dbReference>
<evidence type="ECO:0000313" key="2">
    <source>
        <dbReference type="Proteomes" id="UP000671828"/>
    </source>
</evidence>
<evidence type="ECO:0000313" key="1">
    <source>
        <dbReference type="EMBL" id="QTR02167.1"/>
    </source>
</evidence>
<protein>
    <submittedName>
        <fullName evidence="1">Uncharacterized protein</fullName>
    </submittedName>
</protein>
<accession>A0A8T8HUV5</accession>
<gene>
    <name evidence="1" type="ORF">J7S33_23620</name>
</gene>
<organism evidence="1 2">
    <name type="scientific">Saccharothrix algeriensis</name>
    <dbReference type="NCBI Taxonomy" id="173560"/>
    <lineage>
        <taxon>Bacteria</taxon>
        <taxon>Bacillati</taxon>
        <taxon>Actinomycetota</taxon>
        <taxon>Actinomycetes</taxon>
        <taxon>Pseudonocardiales</taxon>
        <taxon>Pseudonocardiaceae</taxon>
        <taxon>Saccharothrix</taxon>
    </lineage>
</organism>
<proteinExistence type="predicted"/>
<sequence>MRLRTLCGGQGLDYETDAVPVFTDESAALAWLMSMGWQVTPGSKLTCRLCAGAMVCARDGHELGSWVGCMCDPRLSGHSVDHCGRCVRQFAWCDRC</sequence>
<name>A0A8T8HUV5_9PSEU</name>